<reference evidence="1 2" key="1">
    <citation type="journal article" date="2021" name="ISME Commun">
        <title>Automated analysis of genomic sequences facilitates high-throughput and comprehensive description of bacteria.</title>
        <authorList>
            <person name="Hitch T.C.A."/>
        </authorList>
    </citation>
    <scope>NUCLEOTIDE SEQUENCE [LARGE SCALE GENOMIC DNA]</scope>
    <source>
        <strain evidence="1 2">H4_15</strain>
    </source>
</reference>
<dbReference type="EMBL" id="JAOQJR010000003">
    <property type="protein sequence ID" value="MCU6737813.1"/>
    <property type="molecule type" value="Genomic_DNA"/>
</dbReference>
<dbReference type="Proteomes" id="UP001208364">
    <property type="component" value="Unassembled WGS sequence"/>
</dbReference>
<evidence type="ECO:0008006" key="3">
    <source>
        <dbReference type="Google" id="ProtNLM"/>
    </source>
</evidence>
<protein>
    <recommendedName>
        <fullName evidence="3">Transposase</fullName>
    </recommendedName>
</protein>
<dbReference type="RefSeq" id="WP_267309808.1">
    <property type="nucleotide sequence ID" value="NZ_JAOQJR010000003.1"/>
</dbReference>
<evidence type="ECO:0000313" key="1">
    <source>
        <dbReference type="EMBL" id="MCU6737813.1"/>
    </source>
</evidence>
<organism evidence="1 2">
    <name type="scientific">[Clostridium] ammoniilyticum</name>
    <dbReference type="NCBI Taxonomy" id="2981784"/>
    <lineage>
        <taxon>Bacteria</taxon>
        <taxon>Bacillati</taxon>
        <taxon>Bacillota</taxon>
        <taxon>Erysipelotrichia</taxon>
        <taxon>Erysipelotrichales</taxon>
        <taxon>Coprobacillaceae</taxon>
        <taxon>Faecalibacillus</taxon>
    </lineage>
</organism>
<gene>
    <name evidence="1" type="ORF">OCV55_03855</name>
</gene>
<evidence type="ECO:0000313" key="2">
    <source>
        <dbReference type="Proteomes" id="UP001208364"/>
    </source>
</evidence>
<accession>A0ABT2SSK9</accession>
<sequence length="62" mass="7379">VTKRDLPLFLNEQEWRFNHRYTGKNFMNKIQKYILNSHPCPKKAIITVLNLSEPYYAHVSDG</sequence>
<proteinExistence type="predicted"/>
<keyword evidence="2" id="KW-1185">Reference proteome</keyword>
<comment type="caution">
    <text evidence="1">The sequence shown here is derived from an EMBL/GenBank/DDBJ whole genome shotgun (WGS) entry which is preliminary data.</text>
</comment>
<feature type="non-terminal residue" evidence="1">
    <location>
        <position position="1"/>
    </location>
</feature>
<name>A0ABT2SSK9_9FIRM</name>